<name>A0A9W9IPH6_9EURO</name>
<evidence type="ECO:0000313" key="3">
    <source>
        <dbReference type="Proteomes" id="UP001150942"/>
    </source>
</evidence>
<feature type="compositionally biased region" description="Polar residues" evidence="1">
    <location>
        <begin position="94"/>
        <end position="103"/>
    </location>
</feature>
<proteinExistence type="predicted"/>
<protein>
    <submittedName>
        <fullName evidence="2">Uncharacterized protein</fullName>
    </submittedName>
</protein>
<gene>
    <name evidence="2" type="ORF">N7449_012562</name>
</gene>
<dbReference type="EMBL" id="JAPQKQ010000010">
    <property type="protein sequence ID" value="KAJ5181011.1"/>
    <property type="molecule type" value="Genomic_DNA"/>
</dbReference>
<feature type="region of interest" description="Disordered" evidence="1">
    <location>
        <begin position="1"/>
        <end position="28"/>
    </location>
</feature>
<dbReference type="AlphaFoldDB" id="A0A9W9IPH6"/>
<reference evidence="2" key="2">
    <citation type="journal article" date="2023" name="IMA Fungus">
        <title>Comparative genomic study of the Penicillium genus elucidates a diverse pangenome and 15 lateral gene transfer events.</title>
        <authorList>
            <person name="Petersen C."/>
            <person name="Sorensen T."/>
            <person name="Nielsen M.R."/>
            <person name="Sondergaard T.E."/>
            <person name="Sorensen J.L."/>
            <person name="Fitzpatrick D.A."/>
            <person name="Frisvad J.C."/>
            <person name="Nielsen K.L."/>
        </authorList>
    </citation>
    <scope>NUCLEOTIDE SEQUENCE</scope>
    <source>
        <strain evidence="2">IBT 20477</strain>
    </source>
</reference>
<keyword evidence="3" id="KW-1185">Reference proteome</keyword>
<evidence type="ECO:0000313" key="2">
    <source>
        <dbReference type="EMBL" id="KAJ5181011.1"/>
    </source>
</evidence>
<evidence type="ECO:0000256" key="1">
    <source>
        <dbReference type="SAM" id="MobiDB-lite"/>
    </source>
</evidence>
<dbReference type="Proteomes" id="UP001150942">
    <property type="component" value="Unassembled WGS sequence"/>
</dbReference>
<organism evidence="2 3">
    <name type="scientific">Penicillium cf. viridicatum</name>
    <dbReference type="NCBI Taxonomy" id="2972119"/>
    <lineage>
        <taxon>Eukaryota</taxon>
        <taxon>Fungi</taxon>
        <taxon>Dikarya</taxon>
        <taxon>Ascomycota</taxon>
        <taxon>Pezizomycotina</taxon>
        <taxon>Eurotiomycetes</taxon>
        <taxon>Eurotiomycetidae</taxon>
        <taxon>Eurotiales</taxon>
        <taxon>Aspergillaceae</taxon>
        <taxon>Penicillium</taxon>
    </lineage>
</organism>
<reference evidence="2" key="1">
    <citation type="submission" date="2022-11" db="EMBL/GenBank/DDBJ databases">
        <authorList>
            <person name="Petersen C."/>
        </authorList>
    </citation>
    <scope>NUCLEOTIDE SEQUENCE</scope>
    <source>
        <strain evidence="2">IBT 20477</strain>
    </source>
</reference>
<comment type="caution">
    <text evidence="2">The sequence shown here is derived from an EMBL/GenBank/DDBJ whole genome shotgun (WGS) entry which is preliminary data.</text>
</comment>
<feature type="region of interest" description="Disordered" evidence="1">
    <location>
        <begin position="70"/>
        <end position="129"/>
    </location>
</feature>
<accession>A0A9W9IPH6</accession>
<sequence>MPPVNWPLPHAPCNKPPSTKPPAMPPVNWPISPPMPTCAHWPPCNKPPPDAPSQLATSTCPLPNAHFPLSRIPSATPNAPTKVPSASPLASMVSEPTGQQSCRSDAGARPVIQLPLQVPGAAGSIDGEV</sequence>